<evidence type="ECO:0000256" key="2">
    <source>
        <dbReference type="SAM" id="Phobius"/>
    </source>
</evidence>
<organism evidence="4 5">
    <name type="scientific">Leptomonas pyrrhocoris</name>
    <name type="common">Firebug parasite</name>
    <dbReference type="NCBI Taxonomy" id="157538"/>
    <lineage>
        <taxon>Eukaryota</taxon>
        <taxon>Discoba</taxon>
        <taxon>Euglenozoa</taxon>
        <taxon>Kinetoplastea</taxon>
        <taxon>Metakinetoplastina</taxon>
        <taxon>Trypanosomatida</taxon>
        <taxon>Trypanosomatidae</taxon>
        <taxon>Leishmaniinae</taxon>
        <taxon>Leptomonas</taxon>
    </lineage>
</organism>
<feature type="transmembrane region" description="Helical" evidence="2">
    <location>
        <begin position="190"/>
        <end position="217"/>
    </location>
</feature>
<evidence type="ECO:0000313" key="5">
    <source>
        <dbReference type="Proteomes" id="UP000037923"/>
    </source>
</evidence>
<accession>A0A0N0DRI6</accession>
<dbReference type="EMBL" id="LGTL01000029">
    <property type="protein sequence ID" value="KPA74498.1"/>
    <property type="molecule type" value="Genomic_DNA"/>
</dbReference>
<evidence type="ECO:0000256" key="1">
    <source>
        <dbReference type="SAM" id="MobiDB-lite"/>
    </source>
</evidence>
<reference evidence="4 5" key="1">
    <citation type="submission" date="2015-07" db="EMBL/GenBank/DDBJ databases">
        <title>High-quality genome of monoxenous trypanosomatid Leptomonas pyrrhocoris.</title>
        <authorList>
            <person name="Flegontov P."/>
            <person name="Butenko A."/>
            <person name="Firsov S."/>
            <person name="Vlcek C."/>
            <person name="Logacheva M.D."/>
            <person name="Field M."/>
            <person name="Filatov D."/>
            <person name="Flegontova O."/>
            <person name="Gerasimov E."/>
            <person name="Jackson A.P."/>
            <person name="Kelly S."/>
            <person name="Opperdoes F."/>
            <person name="O'Reilly A."/>
            <person name="Votypka J."/>
            <person name="Yurchenko V."/>
            <person name="Lukes J."/>
        </authorList>
    </citation>
    <scope>NUCLEOTIDE SEQUENCE [LARGE SCALE GENOMIC DNA]</scope>
    <source>
        <strain evidence="4">H10</strain>
    </source>
</reference>
<keyword evidence="2" id="KW-1133">Transmembrane helix</keyword>
<feature type="region of interest" description="Disordered" evidence="1">
    <location>
        <begin position="229"/>
        <end position="321"/>
    </location>
</feature>
<feature type="compositionally biased region" description="Low complexity" evidence="1">
    <location>
        <begin position="84"/>
        <end position="186"/>
    </location>
</feature>
<keyword evidence="5" id="KW-1185">Reference proteome</keyword>
<feature type="signal peptide" evidence="3">
    <location>
        <begin position="1"/>
        <end position="35"/>
    </location>
</feature>
<dbReference type="VEuPathDB" id="TriTrypDB:LpyrH10_29_0760"/>
<evidence type="ECO:0000313" key="4">
    <source>
        <dbReference type="EMBL" id="KPA74498.1"/>
    </source>
</evidence>
<protein>
    <submittedName>
        <fullName evidence="4">Uncharacterized protein</fullName>
    </submittedName>
</protein>
<proteinExistence type="predicted"/>
<feature type="chain" id="PRO_5005846902" evidence="3">
    <location>
        <begin position="36"/>
        <end position="500"/>
    </location>
</feature>
<sequence>MTIRDRSAGHREGRRGCRLIGLVGCILLLLHGVQAHPGKLETVSPHQLALSLAREVSISGEVPPSSWSPSPRVVWVAGAQPADQSTSSSSSSSLQSTPGSNETTPTPLPTTSSSSTTTNTTTTTTSAAPNPPSSSSASSDSAPSSTTPTEAPITSTSLPATTTTTTTSAPPSPSPTSSSSSASSTRPPGAIIGAVVGSVVGAVLIGVGLGLICTYCACCRRCGGGCRAPYRGDDDESGSGSSIPDDAWRAEASPEASLRSFGGGSKRSNPHRRATLSTATSPETPSPSETDSDEAGSEGSFEMCSMDIDTEGGGGDGDGAKARACQHRQRDEVVPNDAVAFPMTDVGLAVAEAGEACWANRSGGRHDDTNRAASWPAPRAGAWAEERGVSLYESTASALLDGAGGPSEGFVGHHPDDGENFSEGAYISYTDRSTLREATVEQLYGDDEEARLRAVNSIRYHQSQGMSEDESVLLHLYRSSATSDPAFGVFIEGKDDVDSN</sequence>
<feature type="compositionally biased region" description="Low complexity" evidence="1">
    <location>
        <begin position="275"/>
        <end position="289"/>
    </location>
</feature>
<dbReference type="RefSeq" id="XP_015652937.1">
    <property type="nucleotide sequence ID" value="XM_015808484.1"/>
</dbReference>
<keyword evidence="2" id="KW-0472">Membrane</keyword>
<keyword evidence="2" id="KW-0812">Transmembrane</keyword>
<comment type="caution">
    <text evidence="4">The sequence shown here is derived from an EMBL/GenBank/DDBJ whole genome shotgun (WGS) entry which is preliminary data.</text>
</comment>
<keyword evidence="3" id="KW-0732">Signal</keyword>
<dbReference type="GeneID" id="26909444"/>
<dbReference type="Proteomes" id="UP000037923">
    <property type="component" value="Unassembled WGS sequence"/>
</dbReference>
<gene>
    <name evidence="4" type="ORF">ABB37_09161</name>
</gene>
<name>A0A0N0DRI6_LEPPY</name>
<evidence type="ECO:0000256" key="3">
    <source>
        <dbReference type="SAM" id="SignalP"/>
    </source>
</evidence>
<dbReference type="AlphaFoldDB" id="A0A0N0DRI6"/>
<feature type="region of interest" description="Disordered" evidence="1">
    <location>
        <begin position="79"/>
        <end position="186"/>
    </location>
</feature>